<dbReference type="GO" id="GO:0032981">
    <property type="term" value="P:mitochondrial respiratory chain complex I assembly"/>
    <property type="evidence" value="ECO:0007669"/>
    <property type="project" value="TreeGrafter"/>
</dbReference>
<comment type="similarity">
    <text evidence="3">Belongs to the complex I NDUFB3 subunit family.</text>
</comment>
<keyword evidence="10 15" id="KW-1133">Transmembrane helix</keyword>
<evidence type="ECO:0000256" key="15">
    <source>
        <dbReference type="SAM" id="Phobius"/>
    </source>
</evidence>
<dbReference type="EMBL" id="KQ460480">
    <property type="protein sequence ID" value="KPJ14341.1"/>
    <property type="molecule type" value="Genomic_DNA"/>
</dbReference>
<evidence type="ECO:0000256" key="6">
    <source>
        <dbReference type="ARBA" id="ARBA00022660"/>
    </source>
</evidence>
<dbReference type="Pfam" id="PF08122">
    <property type="entry name" value="NDUF_B12"/>
    <property type="match status" value="1"/>
</dbReference>
<dbReference type="AlphaFoldDB" id="A0A0N1IPA4"/>
<evidence type="ECO:0000256" key="14">
    <source>
        <dbReference type="ARBA" id="ARBA00032688"/>
    </source>
</evidence>
<dbReference type="PANTHER" id="PTHR15082:SF2">
    <property type="entry name" value="NADH DEHYDROGENASE [UBIQUINONE] 1 BETA SUBCOMPLEX SUBUNIT 3"/>
    <property type="match status" value="1"/>
</dbReference>
<keyword evidence="9" id="KW-0249">Electron transport</keyword>
<accession>A0A0N1IPA4</accession>
<gene>
    <name evidence="16" type="ORF">RR48_01942</name>
</gene>
<evidence type="ECO:0000256" key="2">
    <source>
        <dbReference type="ARBA" id="ARBA00004298"/>
    </source>
</evidence>
<evidence type="ECO:0000256" key="8">
    <source>
        <dbReference type="ARBA" id="ARBA00022792"/>
    </source>
</evidence>
<evidence type="ECO:0000256" key="13">
    <source>
        <dbReference type="ARBA" id="ARBA00030217"/>
    </source>
</evidence>
<keyword evidence="8" id="KW-0999">Mitochondrion inner membrane</keyword>
<comment type="subcellular location">
    <subcellularLocation>
        <location evidence="2">Mitochondrion inner membrane</location>
        <topology evidence="2">Single-pass membrane protein</topology>
        <orientation evidence="2">Matrix side</orientation>
    </subcellularLocation>
</comment>
<evidence type="ECO:0000313" key="16">
    <source>
        <dbReference type="EMBL" id="KPJ14341.1"/>
    </source>
</evidence>
<reference evidence="16 17" key="1">
    <citation type="journal article" date="2015" name="Nat. Commun.">
        <title>Outbred genome sequencing and CRISPR/Cas9 gene editing in butterflies.</title>
        <authorList>
            <person name="Li X."/>
            <person name="Fan D."/>
            <person name="Zhang W."/>
            <person name="Liu G."/>
            <person name="Zhang L."/>
            <person name="Zhao L."/>
            <person name="Fang X."/>
            <person name="Chen L."/>
            <person name="Dong Y."/>
            <person name="Chen Y."/>
            <person name="Ding Y."/>
            <person name="Zhao R."/>
            <person name="Feng M."/>
            <person name="Zhu Y."/>
            <person name="Feng Y."/>
            <person name="Jiang X."/>
            <person name="Zhu D."/>
            <person name="Xiang H."/>
            <person name="Feng X."/>
            <person name="Li S."/>
            <person name="Wang J."/>
            <person name="Zhang G."/>
            <person name="Kronforst M.R."/>
            <person name="Wang W."/>
        </authorList>
    </citation>
    <scope>NUCLEOTIDE SEQUENCE [LARGE SCALE GENOMIC DNA]</scope>
    <source>
        <strain evidence="16">Ya'a_city_454_Pm</strain>
        <tissue evidence="16">Whole body</tissue>
    </source>
</reference>
<evidence type="ECO:0000256" key="12">
    <source>
        <dbReference type="ARBA" id="ARBA00023136"/>
    </source>
</evidence>
<dbReference type="PANTHER" id="PTHR15082">
    <property type="entry name" value="NADH-UBIQUINONE OXIDOREDUCTASE B12 SUBUNIT"/>
    <property type="match status" value="1"/>
</dbReference>
<evidence type="ECO:0000256" key="11">
    <source>
        <dbReference type="ARBA" id="ARBA00023128"/>
    </source>
</evidence>
<dbReference type="FunCoup" id="A0A0N1IPA4">
    <property type="interactions" value="564"/>
</dbReference>
<evidence type="ECO:0000313" key="17">
    <source>
        <dbReference type="Proteomes" id="UP000053240"/>
    </source>
</evidence>
<dbReference type="InterPro" id="IPR012576">
    <property type="entry name" value="NDUFB3"/>
</dbReference>
<dbReference type="Proteomes" id="UP000053240">
    <property type="component" value="Unassembled WGS sequence"/>
</dbReference>
<keyword evidence="7 15" id="KW-0812">Transmembrane</keyword>
<evidence type="ECO:0000256" key="3">
    <source>
        <dbReference type="ARBA" id="ARBA00005667"/>
    </source>
</evidence>
<proteinExistence type="inferred from homology"/>
<evidence type="ECO:0000256" key="9">
    <source>
        <dbReference type="ARBA" id="ARBA00022982"/>
    </source>
</evidence>
<keyword evidence="16" id="KW-0830">Ubiquinone</keyword>
<dbReference type="STRING" id="76193.A0A0N1IPA4"/>
<feature type="transmembrane region" description="Helical" evidence="15">
    <location>
        <begin position="108"/>
        <end position="126"/>
    </location>
</feature>
<dbReference type="InParanoid" id="A0A0N1IPA4"/>
<evidence type="ECO:0000256" key="4">
    <source>
        <dbReference type="ARBA" id="ARBA00018680"/>
    </source>
</evidence>
<protein>
    <recommendedName>
        <fullName evidence="4">NADH dehydrogenase [ubiquinone] 1 beta subcomplex subunit 3</fullName>
    </recommendedName>
    <alternativeName>
        <fullName evidence="13">Complex I-B12</fullName>
    </alternativeName>
    <alternativeName>
        <fullName evidence="14">NADH-ubiquinone oxidoreductase B12 subunit</fullName>
    </alternativeName>
</protein>
<keyword evidence="6" id="KW-0679">Respiratory chain</keyword>
<evidence type="ECO:0000256" key="10">
    <source>
        <dbReference type="ARBA" id="ARBA00022989"/>
    </source>
</evidence>
<organism evidence="16 17">
    <name type="scientific">Papilio machaon</name>
    <name type="common">Old World swallowtail butterfly</name>
    <dbReference type="NCBI Taxonomy" id="76193"/>
    <lineage>
        <taxon>Eukaryota</taxon>
        <taxon>Metazoa</taxon>
        <taxon>Ecdysozoa</taxon>
        <taxon>Arthropoda</taxon>
        <taxon>Hexapoda</taxon>
        <taxon>Insecta</taxon>
        <taxon>Pterygota</taxon>
        <taxon>Neoptera</taxon>
        <taxon>Endopterygota</taxon>
        <taxon>Lepidoptera</taxon>
        <taxon>Glossata</taxon>
        <taxon>Ditrysia</taxon>
        <taxon>Papilionoidea</taxon>
        <taxon>Papilionidae</taxon>
        <taxon>Papilioninae</taxon>
        <taxon>Papilio</taxon>
    </lineage>
</organism>
<name>A0A0N1IPA4_PAPMA</name>
<keyword evidence="12 15" id="KW-0472">Membrane</keyword>
<keyword evidence="17" id="KW-1185">Reference proteome</keyword>
<evidence type="ECO:0000256" key="1">
    <source>
        <dbReference type="ARBA" id="ARBA00003195"/>
    </source>
</evidence>
<evidence type="ECO:0000256" key="5">
    <source>
        <dbReference type="ARBA" id="ARBA00022448"/>
    </source>
</evidence>
<sequence>MSKFLKVLNLKDEDATANRDKSGSLGSGEVTRPTCVHCAATRTPNMGGHGSEPYKIPDYKQFTIQGIPQLEELEKELAKKGLKDPWIRNEAWRYHPGFGTPAARARKLFFRGFPLGLALTVVTVAITKLAGGDDGHGDGHH</sequence>
<evidence type="ECO:0000256" key="7">
    <source>
        <dbReference type="ARBA" id="ARBA00022692"/>
    </source>
</evidence>
<keyword evidence="5" id="KW-0813">Transport</keyword>
<keyword evidence="11" id="KW-0496">Mitochondrion</keyword>
<dbReference type="GO" id="GO:0022900">
    <property type="term" value="P:electron transport chain"/>
    <property type="evidence" value="ECO:0007669"/>
    <property type="project" value="InterPro"/>
</dbReference>
<comment type="function">
    <text evidence="1">Accessory subunit of the mitochondrial membrane respiratory chain NADH dehydrogenase (Complex I), that is believed not to be involved in catalysis. Complex I functions in the transfer of electrons from NADH to the respiratory chain. The immediate electron acceptor for the enzyme is believed to be ubiquinone.</text>
</comment>
<dbReference type="GO" id="GO:0005743">
    <property type="term" value="C:mitochondrial inner membrane"/>
    <property type="evidence" value="ECO:0007669"/>
    <property type="project" value="UniProtKB-SubCell"/>
</dbReference>